<dbReference type="EMBL" id="VANP01000008">
    <property type="protein sequence ID" value="TLP57011.1"/>
    <property type="molecule type" value="Genomic_DNA"/>
</dbReference>
<dbReference type="Proteomes" id="UP000309033">
    <property type="component" value="Unassembled WGS sequence"/>
</dbReference>
<reference evidence="1" key="1">
    <citation type="submission" date="2019-05" db="EMBL/GenBank/DDBJ databases">
        <title>Isolation, diversity and antifungal activity of Actinobacteria from wheat.</title>
        <authorList>
            <person name="Yu B."/>
        </authorList>
    </citation>
    <scope>NUCLEOTIDE SEQUENCE [LARGE SCALE GENOMIC DNA]</scope>
    <source>
        <strain evidence="1">NEAU-HEGS1-5</strain>
    </source>
</reference>
<gene>
    <name evidence="1" type="ORF">FED44_21585</name>
</gene>
<organism evidence="1 2">
    <name type="scientific">Microbispora triticiradicis</name>
    <dbReference type="NCBI Taxonomy" id="2200763"/>
    <lineage>
        <taxon>Bacteria</taxon>
        <taxon>Bacillati</taxon>
        <taxon>Actinomycetota</taxon>
        <taxon>Actinomycetes</taxon>
        <taxon>Streptosporangiales</taxon>
        <taxon>Streptosporangiaceae</taxon>
        <taxon>Microbispora</taxon>
    </lineage>
</organism>
<evidence type="ECO:0000313" key="2">
    <source>
        <dbReference type="Proteomes" id="UP000309033"/>
    </source>
</evidence>
<keyword evidence="2" id="KW-1185">Reference proteome</keyword>
<protein>
    <submittedName>
        <fullName evidence="1">Uncharacterized protein</fullName>
    </submittedName>
</protein>
<proteinExistence type="predicted"/>
<evidence type="ECO:0000313" key="1">
    <source>
        <dbReference type="EMBL" id="TLP57011.1"/>
    </source>
</evidence>
<dbReference type="OrthoDB" id="4330255at2"/>
<accession>A0A5R8YUH0</accession>
<sequence>MHKVWRPLLWEGHQVARWTVEQRMRALGLHVARRGKKIRTMVPESGHQRAANLVKRDFTETGSNAV</sequence>
<comment type="caution">
    <text evidence="1">The sequence shown here is derived from an EMBL/GenBank/DDBJ whole genome shotgun (WGS) entry which is preliminary data.</text>
</comment>
<dbReference type="AlphaFoldDB" id="A0A5R8YUH0"/>
<name>A0A5R8YUH0_9ACTN</name>